<proteinExistence type="predicted"/>
<dbReference type="AlphaFoldDB" id="A0A2Z2NRJ6"/>
<reference evidence="1 2" key="1">
    <citation type="submission" date="2016-12" db="EMBL/GenBank/DDBJ databases">
        <authorList>
            <person name="Song W.-J."/>
            <person name="Kurnit D.M."/>
        </authorList>
    </citation>
    <scope>NUCLEOTIDE SEQUENCE [LARGE SCALE GENOMIC DNA]</scope>
    <source>
        <strain evidence="1 2">IMCC3135</strain>
    </source>
</reference>
<organism evidence="1 2">
    <name type="scientific">Granulosicoccus antarcticus IMCC3135</name>
    <dbReference type="NCBI Taxonomy" id="1192854"/>
    <lineage>
        <taxon>Bacteria</taxon>
        <taxon>Pseudomonadati</taxon>
        <taxon>Pseudomonadota</taxon>
        <taxon>Gammaproteobacteria</taxon>
        <taxon>Chromatiales</taxon>
        <taxon>Granulosicoccaceae</taxon>
        <taxon>Granulosicoccus</taxon>
    </lineage>
</organism>
<dbReference type="EMBL" id="CP018632">
    <property type="protein sequence ID" value="ASJ74072.1"/>
    <property type="molecule type" value="Genomic_DNA"/>
</dbReference>
<name>A0A2Z2NRJ6_9GAMM</name>
<dbReference type="KEGG" id="gai:IMCC3135_19970"/>
<dbReference type="Proteomes" id="UP000250079">
    <property type="component" value="Chromosome"/>
</dbReference>
<evidence type="ECO:0000313" key="1">
    <source>
        <dbReference type="EMBL" id="ASJ74072.1"/>
    </source>
</evidence>
<keyword evidence="2" id="KW-1185">Reference proteome</keyword>
<protein>
    <submittedName>
        <fullName evidence="1">Uncharacterized protein</fullName>
    </submittedName>
</protein>
<evidence type="ECO:0000313" key="2">
    <source>
        <dbReference type="Proteomes" id="UP000250079"/>
    </source>
</evidence>
<sequence>MLGVSENLQLIEIFTGRNVSQRIGRPNHIASAIAQQQHIVEIGSRFVRINGLVSGNILTS</sequence>
<gene>
    <name evidence="1" type="ORF">IMCC3135_19970</name>
</gene>
<accession>A0A2Z2NRJ6</accession>